<evidence type="ECO:0000256" key="1">
    <source>
        <dbReference type="SAM" id="Phobius"/>
    </source>
</evidence>
<feature type="transmembrane region" description="Helical" evidence="1">
    <location>
        <begin position="101"/>
        <end position="121"/>
    </location>
</feature>
<keyword evidence="1" id="KW-1133">Transmembrane helix</keyword>
<feature type="transmembrane region" description="Helical" evidence="1">
    <location>
        <begin position="276"/>
        <end position="295"/>
    </location>
</feature>
<proteinExistence type="predicted"/>
<feature type="transmembrane region" description="Helical" evidence="1">
    <location>
        <begin position="165"/>
        <end position="186"/>
    </location>
</feature>
<sequence length="346" mass="36120">MAAFSAVYLVAVLAASATRVFTSIQHEAGHDVPLLLGSLVAALGSFGGFIIAEADLPVGQISFTLAAVPFVLTGLAAVILFHAHRRSESTRPHWESADRLLAAASSGMVLLICCLAAWFVADSTTSPDGPEMTTNLFLLAAGALAVGTISAAAGRESAHRANPAWLFTFRHVLATGLVPAIVLCTAATITREYGAASWMFVGNIAAAIWAGIHGGLVHWRFDLSPIGGPSESGTDLLVAMRGGAWPFICLAVGAIAVIIASIAWRRHCAESGRWCLPVAFMCGSVIVLAAGVWASGHVRVGADATHLSAYALYSPINVPIMGAIGWAIDRLARLGYRSEDAVQPQR</sequence>
<keyword evidence="1" id="KW-0472">Membrane</keyword>
<feature type="transmembrane region" description="Helical" evidence="1">
    <location>
        <begin position="133"/>
        <end position="153"/>
    </location>
</feature>
<feature type="transmembrane region" description="Helical" evidence="1">
    <location>
        <begin position="307"/>
        <end position="328"/>
    </location>
</feature>
<organism evidence="2 3">
    <name type="scientific">Flaviflexus salsibiostraticola</name>
    <dbReference type="NCBI Taxonomy" id="1282737"/>
    <lineage>
        <taxon>Bacteria</taxon>
        <taxon>Bacillati</taxon>
        <taxon>Actinomycetota</taxon>
        <taxon>Actinomycetes</taxon>
        <taxon>Actinomycetales</taxon>
        <taxon>Actinomycetaceae</taxon>
        <taxon>Flaviflexus</taxon>
    </lineage>
</organism>
<evidence type="ECO:0000313" key="2">
    <source>
        <dbReference type="EMBL" id="AZN29962.1"/>
    </source>
</evidence>
<keyword evidence="3" id="KW-1185">Reference proteome</keyword>
<keyword evidence="1" id="KW-0812">Transmembrane</keyword>
<dbReference type="Proteomes" id="UP000270021">
    <property type="component" value="Chromosome"/>
</dbReference>
<reference evidence="2 3" key="1">
    <citation type="submission" date="2018-12" db="EMBL/GenBank/DDBJ databases">
        <title>Complete genome sequence of Flaviflexus salsibiostraticola KCTC 33148.</title>
        <authorList>
            <person name="Bae J.-W."/>
        </authorList>
    </citation>
    <scope>NUCLEOTIDE SEQUENCE [LARGE SCALE GENOMIC DNA]</scope>
    <source>
        <strain evidence="2 3">KCTC 33148</strain>
    </source>
</reference>
<dbReference type="EMBL" id="CP034438">
    <property type="protein sequence ID" value="AZN29962.1"/>
    <property type="molecule type" value="Genomic_DNA"/>
</dbReference>
<evidence type="ECO:0000313" key="3">
    <source>
        <dbReference type="Proteomes" id="UP000270021"/>
    </source>
</evidence>
<gene>
    <name evidence="2" type="ORF">EJO69_06295</name>
</gene>
<feature type="transmembrane region" description="Helical" evidence="1">
    <location>
        <begin position="244"/>
        <end position="264"/>
    </location>
</feature>
<dbReference type="AlphaFoldDB" id="A0A3Q8WTI2"/>
<dbReference type="OrthoDB" id="9835579at2"/>
<name>A0A3Q8WTI2_9ACTO</name>
<feature type="transmembrane region" description="Helical" evidence="1">
    <location>
        <begin position="32"/>
        <end position="51"/>
    </location>
</feature>
<dbReference type="KEGG" id="fsl:EJO69_06295"/>
<feature type="transmembrane region" description="Helical" evidence="1">
    <location>
        <begin position="63"/>
        <end position="81"/>
    </location>
</feature>
<protein>
    <submittedName>
        <fullName evidence="2">Uncharacterized protein</fullName>
    </submittedName>
</protein>
<dbReference type="RefSeq" id="WP_126040297.1">
    <property type="nucleotide sequence ID" value="NZ_CP034438.1"/>
</dbReference>
<accession>A0A3Q8WTI2</accession>